<dbReference type="InterPro" id="IPR051219">
    <property type="entry name" value="Heterochromatin_chromo-domain"/>
</dbReference>
<evidence type="ECO:0000256" key="2">
    <source>
        <dbReference type="ARBA" id="ARBA00023242"/>
    </source>
</evidence>
<keyword evidence="6" id="KW-1185">Reference proteome</keyword>
<evidence type="ECO:0000256" key="3">
    <source>
        <dbReference type="SAM" id="MobiDB-lite"/>
    </source>
</evidence>
<dbReference type="SMART" id="SM00298">
    <property type="entry name" value="CHROMO"/>
    <property type="match status" value="1"/>
</dbReference>
<dbReference type="GO" id="GO:0005634">
    <property type="term" value="C:nucleus"/>
    <property type="evidence" value="ECO:0007669"/>
    <property type="project" value="UniProtKB-SubCell"/>
</dbReference>
<dbReference type="EMBL" id="MU150297">
    <property type="protein sequence ID" value="KAF9460554.1"/>
    <property type="molecule type" value="Genomic_DNA"/>
</dbReference>
<feature type="region of interest" description="Disordered" evidence="3">
    <location>
        <begin position="56"/>
        <end position="140"/>
    </location>
</feature>
<dbReference type="InterPro" id="IPR008251">
    <property type="entry name" value="Chromo_shadow_dom"/>
</dbReference>
<dbReference type="PANTHER" id="PTHR22812">
    <property type="entry name" value="CHROMOBOX PROTEIN"/>
    <property type="match status" value="1"/>
</dbReference>
<dbReference type="InterPro" id="IPR023780">
    <property type="entry name" value="Chromo_domain"/>
</dbReference>
<evidence type="ECO:0000259" key="4">
    <source>
        <dbReference type="PROSITE" id="PS50013"/>
    </source>
</evidence>
<dbReference type="Proteomes" id="UP000807353">
    <property type="component" value="Unassembled WGS sequence"/>
</dbReference>
<dbReference type="InterPro" id="IPR000953">
    <property type="entry name" value="Chromo/chromo_shadow_dom"/>
</dbReference>
<organism evidence="5 6">
    <name type="scientific">Collybia nuda</name>
    <dbReference type="NCBI Taxonomy" id="64659"/>
    <lineage>
        <taxon>Eukaryota</taxon>
        <taxon>Fungi</taxon>
        <taxon>Dikarya</taxon>
        <taxon>Basidiomycota</taxon>
        <taxon>Agaricomycotina</taxon>
        <taxon>Agaricomycetes</taxon>
        <taxon>Agaricomycetidae</taxon>
        <taxon>Agaricales</taxon>
        <taxon>Tricholomatineae</taxon>
        <taxon>Clitocybaceae</taxon>
        <taxon>Collybia</taxon>
    </lineage>
</organism>
<comment type="subcellular location">
    <subcellularLocation>
        <location evidence="1">Nucleus</location>
    </subcellularLocation>
</comment>
<sequence>MGEYRILQQFKTRLVSLQGRMGYFVKWKGYPNSENSWVDEQDAGNADDLIAQYWKTHSKTKKAPRKSVDAKTPKSGRKSTVPEDGSDRETSLPKKRGRKSHVKADSDAENGNDVEETRATKKSRKNTKESETPATEVSDIGDMKQYMSVTSWEKLIASVDTIEREEDGSLTVYFALKTGERVKEKSTICRQRFPQRLLDFFESNLRWRVADESEAGDT</sequence>
<evidence type="ECO:0000256" key="1">
    <source>
        <dbReference type="ARBA" id="ARBA00004123"/>
    </source>
</evidence>
<keyword evidence="2" id="KW-0539">Nucleus</keyword>
<dbReference type="GO" id="GO:0006338">
    <property type="term" value="P:chromatin remodeling"/>
    <property type="evidence" value="ECO:0007669"/>
    <property type="project" value="UniProtKB-ARBA"/>
</dbReference>
<evidence type="ECO:0000313" key="5">
    <source>
        <dbReference type="EMBL" id="KAF9460554.1"/>
    </source>
</evidence>
<name>A0A9P6CH40_9AGAR</name>
<dbReference type="OrthoDB" id="433924at2759"/>
<dbReference type="SUPFAM" id="SSF54160">
    <property type="entry name" value="Chromo domain-like"/>
    <property type="match status" value="2"/>
</dbReference>
<dbReference type="AlphaFoldDB" id="A0A9P6CH40"/>
<evidence type="ECO:0000313" key="6">
    <source>
        <dbReference type="Proteomes" id="UP000807353"/>
    </source>
</evidence>
<dbReference type="SMART" id="SM00300">
    <property type="entry name" value="ChSh"/>
    <property type="match status" value="1"/>
</dbReference>
<feature type="compositionally biased region" description="Basic residues" evidence="3">
    <location>
        <begin position="56"/>
        <end position="65"/>
    </location>
</feature>
<reference evidence="5" key="1">
    <citation type="submission" date="2020-11" db="EMBL/GenBank/DDBJ databases">
        <authorList>
            <consortium name="DOE Joint Genome Institute"/>
            <person name="Ahrendt S."/>
            <person name="Riley R."/>
            <person name="Andreopoulos W."/>
            <person name="Labutti K."/>
            <person name="Pangilinan J."/>
            <person name="Ruiz-Duenas F.J."/>
            <person name="Barrasa J.M."/>
            <person name="Sanchez-Garcia M."/>
            <person name="Camarero S."/>
            <person name="Miyauchi S."/>
            <person name="Serrano A."/>
            <person name="Linde D."/>
            <person name="Babiker R."/>
            <person name="Drula E."/>
            <person name="Ayuso-Fernandez I."/>
            <person name="Pacheco R."/>
            <person name="Padilla G."/>
            <person name="Ferreira P."/>
            <person name="Barriuso J."/>
            <person name="Kellner H."/>
            <person name="Castanera R."/>
            <person name="Alfaro M."/>
            <person name="Ramirez L."/>
            <person name="Pisabarro A.G."/>
            <person name="Kuo A."/>
            <person name="Tritt A."/>
            <person name="Lipzen A."/>
            <person name="He G."/>
            <person name="Yan M."/>
            <person name="Ng V."/>
            <person name="Cullen D."/>
            <person name="Martin F."/>
            <person name="Rosso M.-N."/>
            <person name="Henrissat B."/>
            <person name="Hibbett D."/>
            <person name="Martinez A.T."/>
            <person name="Grigoriev I.V."/>
        </authorList>
    </citation>
    <scope>NUCLEOTIDE SEQUENCE</scope>
    <source>
        <strain evidence="5">CBS 247.69</strain>
    </source>
</reference>
<gene>
    <name evidence="5" type="ORF">BDZ94DRAFT_1169461</name>
</gene>
<feature type="domain" description="Chromo" evidence="4">
    <location>
        <begin position="1"/>
        <end position="65"/>
    </location>
</feature>
<protein>
    <recommendedName>
        <fullName evidence="4">Chromo domain-containing protein</fullName>
    </recommendedName>
</protein>
<dbReference type="Gene3D" id="2.40.50.40">
    <property type="match status" value="2"/>
</dbReference>
<dbReference type="PROSITE" id="PS50013">
    <property type="entry name" value="CHROMO_2"/>
    <property type="match status" value="1"/>
</dbReference>
<dbReference type="InterPro" id="IPR016197">
    <property type="entry name" value="Chromo-like_dom_sf"/>
</dbReference>
<proteinExistence type="predicted"/>
<dbReference type="Pfam" id="PF01393">
    <property type="entry name" value="Chromo_shadow"/>
    <property type="match status" value="1"/>
</dbReference>
<dbReference type="Pfam" id="PF00385">
    <property type="entry name" value="Chromo"/>
    <property type="match status" value="1"/>
</dbReference>
<accession>A0A9P6CH40</accession>
<comment type="caution">
    <text evidence="5">The sequence shown here is derived from an EMBL/GenBank/DDBJ whole genome shotgun (WGS) entry which is preliminary data.</text>
</comment>